<evidence type="ECO:0000313" key="4">
    <source>
        <dbReference type="Proteomes" id="UP001646141"/>
    </source>
</evidence>
<name>A0ABS1SNR6_9MICO</name>
<protein>
    <submittedName>
        <fullName evidence="3">Uncharacterized protein</fullName>
    </submittedName>
</protein>
<feature type="transmembrane region" description="Helical" evidence="2">
    <location>
        <begin position="53"/>
        <end position="75"/>
    </location>
</feature>
<dbReference type="Proteomes" id="UP001646141">
    <property type="component" value="Unassembled WGS sequence"/>
</dbReference>
<feature type="region of interest" description="Disordered" evidence="1">
    <location>
        <begin position="446"/>
        <end position="473"/>
    </location>
</feature>
<dbReference type="RefSeq" id="WP_202381835.1">
    <property type="nucleotide sequence ID" value="NZ_BAAAMA010000002.1"/>
</dbReference>
<keyword evidence="2" id="KW-1133">Transmembrane helix</keyword>
<feature type="transmembrane region" description="Helical" evidence="2">
    <location>
        <begin position="422"/>
        <end position="440"/>
    </location>
</feature>
<feature type="compositionally biased region" description="Pro residues" evidence="1">
    <location>
        <begin position="464"/>
        <end position="473"/>
    </location>
</feature>
<keyword evidence="2" id="KW-0812">Transmembrane</keyword>
<proteinExistence type="predicted"/>
<feature type="compositionally biased region" description="Basic and acidic residues" evidence="1">
    <location>
        <begin position="12"/>
        <end position="26"/>
    </location>
</feature>
<feature type="region of interest" description="Disordered" evidence="1">
    <location>
        <begin position="1"/>
        <end position="26"/>
    </location>
</feature>
<feature type="transmembrane region" description="Helical" evidence="2">
    <location>
        <begin position="250"/>
        <end position="277"/>
    </location>
</feature>
<feature type="compositionally biased region" description="Low complexity" evidence="1">
    <location>
        <begin position="446"/>
        <end position="463"/>
    </location>
</feature>
<organism evidence="3 4">
    <name type="scientific">Leucobacter chromiireducens subsp. chromiireducens</name>
    <dbReference type="NCBI Taxonomy" id="660067"/>
    <lineage>
        <taxon>Bacteria</taxon>
        <taxon>Bacillati</taxon>
        <taxon>Actinomycetota</taxon>
        <taxon>Actinomycetes</taxon>
        <taxon>Micrococcales</taxon>
        <taxon>Microbacteriaceae</taxon>
        <taxon>Leucobacter</taxon>
    </lineage>
</organism>
<gene>
    <name evidence="3" type="ORF">D3226_07475</name>
</gene>
<comment type="caution">
    <text evidence="3">The sequence shown here is derived from an EMBL/GenBank/DDBJ whole genome shotgun (WGS) entry which is preliminary data.</text>
</comment>
<accession>A0ABS1SNR6</accession>
<sequence>MHATPHSPTDLPAERTEADDRASTPLDERVRALEAENAALRAGKRGRGWGRSLLAGIALTLAVILAPLAVVASWVRVELVNTDRFVATLAPLAEDPAVQRFISDQIMVAVDQQVDFDGIVGSLASGLTTLDLPAEASAAVTLLRAPAAQGMRSVVASTVEETVASDAFAGTWQLALTNTHRATVALLQGNTNGMLTLDRDTGALAIEAGVIVAEVKDQLEARGFGLAAMIPNVTASIPLTTAEGLVGAQLGYAAAVAMGAWLPWVVLGLLVAGIALARRRTRSLTRTGFGLALGFLLLLGGLSLGSALFEQAVSPGVMPRATAVALSTQLTESLRATSAALAFAAILIALAALVLGSSRGAVALRSALTAGFARARRAYTSHGVSTGTLGTVLERFRTTISLLVAVAGVLIIFLSRPVNAPTIVWTTVGVLAALALVELLRRPEATPSVASVPADPAASGAAPEPTPESLPTA</sequence>
<keyword evidence="4" id="KW-1185">Reference proteome</keyword>
<evidence type="ECO:0000313" key="3">
    <source>
        <dbReference type="EMBL" id="MBL3689801.1"/>
    </source>
</evidence>
<feature type="transmembrane region" description="Helical" evidence="2">
    <location>
        <begin position="289"/>
        <end position="309"/>
    </location>
</feature>
<evidence type="ECO:0000256" key="1">
    <source>
        <dbReference type="SAM" id="MobiDB-lite"/>
    </source>
</evidence>
<feature type="transmembrane region" description="Helical" evidence="2">
    <location>
        <begin position="399"/>
        <end position="416"/>
    </location>
</feature>
<keyword evidence="2" id="KW-0472">Membrane</keyword>
<evidence type="ECO:0000256" key="2">
    <source>
        <dbReference type="SAM" id="Phobius"/>
    </source>
</evidence>
<feature type="transmembrane region" description="Helical" evidence="2">
    <location>
        <begin position="336"/>
        <end position="356"/>
    </location>
</feature>
<reference evidence="3 4" key="1">
    <citation type="submission" date="2018-09" db="EMBL/GenBank/DDBJ databases">
        <title>Comparative genomics of Leucobacter spp.</title>
        <authorList>
            <person name="Reis A.C."/>
            <person name="Kolvenbach B.A."/>
            <person name="Corvini P.F.X."/>
            <person name="Nunes O.C."/>
        </authorList>
    </citation>
    <scope>NUCLEOTIDE SEQUENCE [LARGE SCALE GENOMIC DNA]</scope>
    <source>
        <strain evidence="3 4">L-1</strain>
    </source>
</reference>
<dbReference type="EMBL" id="QYAD01000002">
    <property type="protein sequence ID" value="MBL3689801.1"/>
    <property type="molecule type" value="Genomic_DNA"/>
</dbReference>